<feature type="compositionally biased region" description="Polar residues" evidence="1">
    <location>
        <begin position="296"/>
        <end position="314"/>
    </location>
</feature>
<feature type="region of interest" description="Disordered" evidence="1">
    <location>
        <begin position="260"/>
        <end position="335"/>
    </location>
</feature>
<dbReference type="Gene3D" id="1.10.8.20">
    <property type="entry name" value="N-terminal domain of phosphatidylinositol transfer protein sec14p"/>
    <property type="match status" value="1"/>
</dbReference>
<dbReference type="InterPro" id="IPR011074">
    <property type="entry name" value="CRAL/TRIO_N_dom"/>
</dbReference>
<dbReference type="CDD" id="cd00170">
    <property type="entry name" value="SEC14"/>
    <property type="match status" value="1"/>
</dbReference>
<dbReference type="PRINTS" id="PR00700">
    <property type="entry name" value="PRTYPHPHTASE"/>
</dbReference>
<dbReference type="SUPFAM" id="SSF52799">
    <property type="entry name" value="(Phosphotyrosine protein) phosphatases II"/>
    <property type="match status" value="1"/>
</dbReference>
<dbReference type="InterPro" id="IPR000387">
    <property type="entry name" value="Tyr_Pase_dom"/>
</dbReference>
<dbReference type="SMART" id="SM00516">
    <property type="entry name" value="SEC14"/>
    <property type="match status" value="1"/>
</dbReference>
<evidence type="ECO:0000256" key="1">
    <source>
        <dbReference type="SAM" id="MobiDB-lite"/>
    </source>
</evidence>
<dbReference type="InterPro" id="IPR036273">
    <property type="entry name" value="CRAL/TRIO_N_dom_sf"/>
</dbReference>
<dbReference type="InterPro" id="IPR029021">
    <property type="entry name" value="Prot-tyrosine_phosphatase-like"/>
</dbReference>
<dbReference type="GO" id="GO:0048666">
    <property type="term" value="P:neuron development"/>
    <property type="evidence" value="ECO:0007669"/>
    <property type="project" value="UniProtKB-ARBA"/>
</dbReference>
<dbReference type="Pfam" id="PF00650">
    <property type="entry name" value="CRAL_TRIO"/>
    <property type="match status" value="1"/>
</dbReference>
<dbReference type="PROSITE" id="PS50055">
    <property type="entry name" value="TYR_PHOSPHATASE_PTP"/>
    <property type="match status" value="1"/>
</dbReference>
<protein>
    <submittedName>
        <fullName evidence="5">CSON011107 protein</fullName>
    </submittedName>
</protein>
<dbReference type="InterPro" id="IPR000242">
    <property type="entry name" value="PTP_cat"/>
</dbReference>
<dbReference type="PROSITE" id="PS00383">
    <property type="entry name" value="TYR_PHOSPHATASE_1"/>
    <property type="match status" value="1"/>
</dbReference>
<dbReference type="PANTHER" id="PTHR19134:SF534">
    <property type="entry name" value="LD27988P"/>
    <property type="match status" value="1"/>
</dbReference>
<evidence type="ECO:0000313" key="5">
    <source>
        <dbReference type="EMBL" id="SSX18847.1"/>
    </source>
</evidence>
<evidence type="ECO:0000259" key="4">
    <source>
        <dbReference type="PROSITE" id="PS50191"/>
    </source>
</evidence>
<dbReference type="Gene3D" id="3.90.190.10">
    <property type="entry name" value="Protein tyrosine phosphatase superfamily"/>
    <property type="match status" value="1"/>
</dbReference>
<dbReference type="SUPFAM" id="SSF52087">
    <property type="entry name" value="CRAL/TRIO domain"/>
    <property type="match status" value="1"/>
</dbReference>
<dbReference type="SMART" id="SM01100">
    <property type="entry name" value="CRAL_TRIO_N"/>
    <property type="match status" value="1"/>
</dbReference>
<dbReference type="Gene3D" id="3.40.525.10">
    <property type="entry name" value="CRAL-TRIO lipid binding domain"/>
    <property type="match status" value="1"/>
</dbReference>
<dbReference type="EMBL" id="UFQT01000046">
    <property type="protein sequence ID" value="SSX18847.1"/>
    <property type="molecule type" value="Genomic_DNA"/>
</dbReference>
<proteinExistence type="predicted"/>
<name>A0A336LR39_CULSO</name>
<dbReference type="InterPro" id="IPR016130">
    <property type="entry name" value="Tyr_Pase_AS"/>
</dbReference>
<dbReference type="SUPFAM" id="SSF46938">
    <property type="entry name" value="CRAL/TRIO N-terminal domain"/>
    <property type="match status" value="1"/>
</dbReference>
<dbReference type="Pfam" id="PF00102">
    <property type="entry name" value="Y_phosphatase"/>
    <property type="match status" value="1"/>
</dbReference>
<dbReference type="GO" id="GO:0009653">
    <property type="term" value="P:anatomical structure morphogenesis"/>
    <property type="evidence" value="ECO:0007669"/>
    <property type="project" value="UniProtKB-ARBA"/>
</dbReference>
<dbReference type="GO" id="GO:0004725">
    <property type="term" value="F:protein tyrosine phosphatase activity"/>
    <property type="evidence" value="ECO:0007669"/>
    <property type="project" value="InterPro"/>
</dbReference>
<dbReference type="CDD" id="cd14543">
    <property type="entry name" value="PTPc-N9"/>
    <property type="match status" value="1"/>
</dbReference>
<evidence type="ECO:0000259" key="2">
    <source>
        <dbReference type="PROSITE" id="PS50055"/>
    </source>
</evidence>
<dbReference type="SMART" id="SM00404">
    <property type="entry name" value="PTPc_motif"/>
    <property type="match status" value="1"/>
</dbReference>
<dbReference type="AlphaFoldDB" id="A0A336LR39"/>
<dbReference type="InterPro" id="IPR036865">
    <property type="entry name" value="CRAL-TRIO_dom_sf"/>
</dbReference>
<dbReference type="VEuPathDB" id="VectorBase:CSON011107"/>
<feature type="domain" description="CRAL-TRIO" evidence="4">
    <location>
        <begin position="80"/>
        <end position="199"/>
    </location>
</feature>
<dbReference type="PROSITE" id="PS50191">
    <property type="entry name" value="CRAL_TRIO"/>
    <property type="match status" value="1"/>
</dbReference>
<dbReference type="FunFam" id="3.90.190.10:FF:000026">
    <property type="entry name" value="tyrosine-protein phosphatase non-receptor type 9"/>
    <property type="match status" value="1"/>
</dbReference>
<organism evidence="5">
    <name type="scientific">Culicoides sonorensis</name>
    <name type="common">Biting midge</name>
    <dbReference type="NCBI Taxonomy" id="179676"/>
    <lineage>
        <taxon>Eukaryota</taxon>
        <taxon>Metazoa</taxon>
        <taxon>Ecdysozoa</taxon>
        <taxon>Arthropoda</taxon>
        <taxon>Hexapoda</taxon>
        <taxon>Insecta</taxon>
        <taxon>Pterygota</taxon>
        <taxon>Neoptera</taxon>
        <taxon>Endopterygota</taxon>
        <taxon>Diptera</taxon>
        <taxon>Nematocera</taxon>
        <taxon>Chironomoidea</taxon>
        <taxon>Ceratopogonidae</taxon>
        <taxon>Ceratopogoninae</taxon>
        <taxon>Culicoides</taxon>
        <taxon>Monoculicoides</taxon>
    </lineage>
</organism>
<dbReference type="PROSITE" id="PS50056">
    <property type="entry name" value="TYR_PHOSPHATASE_2"/>
    <property type="match status" value="1"/>
</dbReference>
<dbReference type="PANTHER" id="PTHR19134">
    <property type="entry name" value="RECEPTOR-TYPE TYROSINE-PROTEIN PHOSPHATASE"/>
    <property type="match status" value="1"/>
</dbReference>
<evidence type="ECO:0000259" key="3">
    <source>
        <dbReference type="PROSITE" id="PS50056"/>
    </source>
</evidence>
<accession>A0A336LR39</accession>
<gene>
    <name evidence="5" type="primary">CSON011107</name>
</gene>
<sequence>MKIKITLLDKVILWMFKAVNQFLDLVNSSNKNPHSGAVTQAIALKFLFARKFDVHRAVQLFEQHELIRLREGLYNINPMTLELRTELETGKFTILPGRDASGAAIALFTANLHNPETISHKLTLQGIVYQLDVALLSTQTQKAGLVFIYDMSQSKYSNFDYELSQKILTLLKGGYPARLKKVLIVTAPLWFKAPFKILRLLHCYKSMTNREDEILANISNCQTDNNDSSNISVQNVEITNQNNIDFGSDSLLVSSLVDSSNTASGSTTTLSTNTTTTTTTNNTVNLNDSHQKDMSLETNQNNDPGSAVNDWTENSPSSASSGFSDDDSLAGTEGDPKTIEQIVEMVKAMGRTGLIKEYAEIRARPPDGTFNNAKHRNNLGKNRYTDVLCYDHSRVVLSEVDEDPNSDYINANFVDGYKQKNAYISTQGPLPKTACDFWRMVWEQHCLVIVMTTRVMERSRVKCGQYWEPTEGGQMEYGNIIVTTNTIDSNDDYTVASLEIKNTKTDEIRSVSHWQFTSWPDYGVPASAIAMLNFLQRVREQQAIMVNDLGDTWAGHSRGPPIIVHCSAGIGRTGTFITLDICISRLEDVGTADIKGTVEKIRSQRAYSIQMPDQYVFCHLALIEYAITRGMLQSIDLTGFDDGEEDSE</sequence>
<reference evidence="5" key="1">
    <citation type="submission" date="2018-07" db="EMBL/GenBank/DDBJ databases">
        <authorList>
            <person name="Quirk P.G."/>
            <person name="Krulwich T.A."/>
        </authorList>
    </citation>
    <scope>NUCLEOTIDE SEQUENCE</scope>
</reference>
<feature type="compositionally biased region" description="Low complexity" evidence="1">
    <location>
        <begin position="260"/>
        <end position="288"/>
    </location>
</feature>
<feature type="domain" description="Tyrosine-protein phosphatase" evidence="2">
    <location>
        <begin position="354"/>
        <end position="625"/>
    </location>
</feature>
<feature type="domain" description="Tyrosine specific protein phosphatases" evidence="3">
    <location>
        <begin position="532"/>
        <end position="616"/>
    </location>
</feature>
<dbReference type="SMART" id="SM00194">
    <property type="entry name" value="PTPc"/>
    <property type="match status" value="1"/>
</dbReference>
<dbReference type="InterPro" id="IPR001251">
    <property type="entry name" value="CRAL-TRIO_dom"/>
</dbReference>
<dbReference type="InterPro" id="IPR050348">
    <property type="entry name" value="Protein-Tyr_Phosphatase"/>
</dbReference>
<dbReference type="InterPro" id="IPR003595">
    <property type="entry name" value="Tyr_Pase_cat"/>
</dbReference>
<dbReference type="OMA" id="HMLYTAW"/>